<protein>
    <submittedName>
        <fullName evidence="2">Alkylhydroperoxidase AhpD family core domain</fullName>
    </submittedName>
</protein>
<accession>A0A6H9XPH0</accession>
<proteinExistence type="predicted"/>
<dbReference type="Gene3D" id="1.20.1290.10">
    <property type="entry name" value="AhpD-like"/>
    <property type="match status" value="1"/>
</dbReference>
<sequence>MSVSQPDPLLPVLRDDELSERAAAVFADIRATRNTDFVNNIWRVLANDPPLLEQTWAEVKGVLGADGELDVLTKQLIYIAVSVAQGCNYCIRSHTAAARNLGLTDAQFAELHAVIGVAAKTNRLVQGLQVPIDDAFL</sequence>
<dbReference type="EMBL" id="UARK01000001">
    <property type="protein sequence ID" value="SPW24393.1"/>
    <property type="molecule type" value="Genomic_DNA"/>
</dbReference>
<dbReference type="PANTHER" id="PTHR35446:SF2">
    <property type="entry name" value="CARBOXYMUCONOLACTONE DECARBOXYLASE-LIKE DOMAIN-CONTAINING PROTEIN"/>
    <property type="match status" value="1"/>
</dbReference>
<dbReference type="RefSeq" id="WP_005526916.1">
    <property type="nucleotide sequence ID" value="NZ_CP050134.2"/>
</dbReference>
<evidence type="ECO:0000313" key="2">
    <source>
        <dbReference type="EMBL" id="SPW24393.1"/>
    </source>
</evidence>
<dbReference type="InterPro" id="IPR029032">
    <property type="entry name" value="AhpD-like"/>
</dbReference>
<reference evidence="2 3" key="1">
    <citation type="submission" date="2018-06" db="EMBL/GenBank/DDBJ databases">
        <authorList>
            <consortium name="Pathogen Informatics"/>
            <person name="Doyle S."/>
        </authorList>
    </citation>
    <scope>NUCLEOTIDE SEQUENCE [LARGE SCALE GENOMIC DNA]</scope>
    <source>
        <strain evidence="2 3">NCTC10254</strain>
    </source>
</reference>
<dbReference type="PANTHER" id="PTHR35446">
    <property type="entry name" value="SI:CH211-175M2.5"/>
    <property type="match status" value="1"/>
</dbReference>
<evidence type="ECO:0000259" key="1">
    <source>
        <dbReference type="Pfam" id="PF02627"/>
    </source>
</evidence>
<dbReference type="GO" id="GO:0051920">
    <property type="term" value="F:peroxiredoxin activity"/>
    <property type="evidence" value="ECO:0007669"/>
    <property type="project" value="InterPro"/>
</dbReference>
<dbReference type="GeneID" id="84574786"/>
<dbReference type="Pfam" id="PF02627">
    <property type="entry name" value="CMD"/>
    <property type="match status" value="1"/>
</dbReference>
<keyword evidence="2" id="KW-0560">Oxidoreductase</keyword>
<organism evidence="2 3">
    <name type="scientific">Corynebacterium matruchotii</name>
    <dbReference type="NCBI Taxonomy" id="43768"/>
    <lineage>
        <taxon>Bacteria</taxon>
        <taxon>Bacillati</taxon>
        <taxon>Actinomycetota</taxon>
        <taxon>Actinomycetes</taxon>
        <taxon>Mycobacteriales</taxon>
        <taxon>Corynebacteriaceae</taxon>
        <taxon>Corynebacterium</taxon>
    </lineage>
</organism>
<dbReference type="AlphaFoldDB" id="A0A6H9XPH0"/>
<gene>
    <name evidence="2" type="ORF">NCTC10254_00771</name>
</gene>
<feature type="domain" description="Carboxymuconolactone decarboxylase-like" evidence="1">
    <location>
        <begin position="50"/>
        <end position="130"/>
    </location>
</feature>
<dbReference type="NCBIfam" id="TIGR00778">
    <property type="entry name" value="ahpD_dom"/>
    <property type="match status" value="1"/>
</dbReference>
<comment type="caution">
    <text evidence="2">The sequence shown here is derived from an EMBL/GenBank/DDBJ whole genome shotgun (WGS) entry which is preliminary data.</text>
</comment>
<evidence type="ECO:0000313" key="3">
    <source>
        <dbReference type="Proteomes" id="UP000249886"/>
    </source>
</evidence>
<name>A0A6H9XPH0_9CORY</name>
<keyword evidence="2" id="KW-0575">Peroxidase</keyword>
<dbReference type="Proteomes" id="UP000249886">
    <property type="component" value="Unassembled WGS sequence"/>
</dbReference>
<dbReference type="InterPro" id="IPR004675">
    <property type="entry name" value="AhpD_core"/>
</dbReference>
<dbReference type="InterPro" id="IPR003779">
    <property type="entry name" value="CMD-like"/>
</dbReference>
<dbReference type="SUPFAM" id="SSF69118">
    <property type="entry name" value="AhpD-like"/>
    <property type="match status" value="1"/>
</dbReference>